<protein>
    <submittedName>
        <fullName evidence="6">Competence protein ComFA</fullName>
    </submittedName>
</protein>
<evidence type="ECO:0000256" key="1">
    <source>
        <dbReference type="ARBA" id="ARBA00022741"/>
    </source>
</evidence>
<reference evidence="6 7" key="1">
    <citation type="submission" date="2018-09" db="EMBL/GenBank/DDBJ databases">
        <title>Genomic Encyclopedia of Archaeal and Bacterial Type Strains, Phase II (KMG-II): from individual species to whole genera.</title>
        <authorList>
            <person name="Goeker M."/>
        </authorList>
    </citation>
    <scope>NUCLEOTIDE SEQUENCE [LARGE SCALE GENOMIC DNA]</scope>
    <source>
        <strain evidence="6 7">DSM 17008</strain>
    </source>
</reference>
<dbReference type="GO" id="GO:0016787">
    <property type="term" value="F:hydrolase activity"/>
    <property type="evidence" value="ECO:0007669"/>
    <property type="project" value="InterPro"/>
</dbReference>
<evidence type="ECO:0000313" key="6">
    <source>
        <dbReference type="EMBL" id="RKD76510.1"/>
    </source>
</evidence>
<dbReference type="SMART" id="SM00490">
    <property type="entry name" value="HELICc"/>
    <property type="match status" value="1"/>
</dbReference>
<dbReference type="InterPro" id="IPR027417">
    <property type="entry name" value="P-loop_NTPase"/>
</dbReference>
<dbReference type="GO" id="GO:0006302">
    <property type="term" value="P:double-strand break repair"/>
    <property type="evidence" value="ECO:0007669"/>
    <property type="project" value="TreeGrafter"/>
</dbReference>
<dbReference type="PANTHER" id="PTHR30580">
    <property type="entry name" value="PRIMOSOMAL PROTEIN N"/>
    <property type="match status" value="1"/>
</dbReference>
<dbReference type="InterPro" id="IPR001650">
    <property type="entry name" value="Helicase_C-like"/>
</dbReference>
<dbReference type="Gene3D" id="3.40.50.300">
    <property type="entry name" value="P-loop containing nucleotide triphosphate hydrolases"/>
    <property type="match status" value="2"/>
</dbReference>
<dbReference type="Pfam" id="PF04851">
    <property type="entry name" value="ResIII"/>
    <property type="match status" value="1"/>
</dbReference>
<dbReference type="GO" id="GO:0006310">
    <property type="term" value="P:DNA recombination"/>
    <property type="evidence" value="ECO:0007669"/>
    <property type="project" value="TreeGrafter"/>
</dbReference>
<sequence>MSPIQGDADFNHPSYNEICTRLAGRDLLLEEIGEPLEVLLPFLQAGHIVMRPGLSKSGKGWLCHRCLESDPGLFAAFSCARCGQVCTYCRTCLEMGRIDTCGVLFSWNGRAPLPEGTASLQWQGELSPGQQKASNALCRAVADGTELLIWAVCGAGKTEILFRGIEDACLSRRRILLTTPRAEVVMELLPRIRAAFPGLIVKGLYGGSEERFGYADIHIATTHQTRRFRDAFDVVIIDEIDAFPFSYDPSLKQAVDKAAKSGAARIYLTATPSRLLKKQARDGKLPFIQIPRRYHGYPLPVPTLKWIGNWKKALKKDRIPPALLAWCEKKTSAGVPVFVFVSSVEQAETAARLLAEKWEGTIGVHAADPRRHEKIQLFRNKKAPILVTTTILERGVTIKGAEAAVLGAEESIFDEKALVQIAGRVGRSKDQPEGDVMYFHYGKTSAMLEAVRHIQTMNKQGSNAHGE</sequence>
<gene>
    <name evidence="6" type="ORF">ATL39_0729</name>
</gene>
<accession>A0A419V925</accession>
<dbReference type="InterPro" id="IPR006935">
    <property type="entry name" value="Helicase/UvrB_N"/>
</dbReference>
<name>A0A419V925_9BACL</name>
<dbReference type="AlphaFoldDB" id="A0A419V925"/>
<dbReference type="Proteomes" id="UP000285120">
    <property type="component" value="Unassembled WGS sequence"/>
</dbReference>
<evidence type="ECO:0000259" key="4">
    <source>
        <dbReference type="PROSITE" id="PS51192"/>
    </source>
</evidence>
<dbReference type="PROSITE" id="PS51194">
    <property type="entry name" value="HELICASE_CTER"/>
    <property type="match status" value="1"/>
</dbReference>
<dbReference type="GO" id="GO:0006270">
    <property type="term" value="P:DNA replication initiation"/>
    <property type="evidence" value="ECO:0007669"/>
    <property type="project" value="TreeGrafter"/>
</dbReference>
<dbReference type="GO" id="GO:0003677">
    <property type="term" value="F:DNA binding"/>
    <property type="evidence" value="ECO:0007669"/>
    <property type="project" value="UniProtKB-KW"/>
</dbReference>
<comment type="caution">
    <text evidence="6">The sequence shown here is derived from an EMBL/GenBank/DDBJ whole genome shotgun (WGS) entry which is preliminary data.</text>
</comment>
<proteinExistence type="predicted"/>
<dbReference type="OrthoDB" id="2077914at2"/>
<evidence type="ECO:0000313" key="7">
    <source>
        <dbReference type="Proteomes" id="UP000285120"/>
    </source>
</evidence>
<evidence type="ECO:0000259" key="5">
    <source>
        <dbReference type="PROSITE" id="PS51194"/>
    </source>
</evidence>
<dbReference type="Pfam" id="PF00271">
    <property type="entry name" value="Helicase_C"/>
    <property type="match status" value="1"/>
</dbReference>
<keyword evidence="3" id="KW-0238">DNA-binding</keyword>
<evidence type="ECO:0000256" key="2">
    <source>
        <dbReference type="ARBA" id="ARBA00022840"/>
    </source>
</evidence>
<dbReference type="SMART" id="SM00487">
    <property type="entry name" value="DEXDc"/>
    <property type="match status" value="1"/>
</dbReference>
<dbReference type="InterPro" id="IPR014001">
    <property type="entry name" value="Helicase_ATP-bd"/>
</dbReference>
<keyword evidence="7" id="KW-1185">Reference proteome</keyword>
<dbReference type="GO" id="GO:0005524">
    <property type="term" value="F:ATP binding"/>
    <property type="evidence" value="ECO:0007669"/>
    <property type="project" value="UniProtKB-KW"/>
</dbReference>
<evidence type="ECO:0000256" key="3">
    <source>
        <dbReference type="ARBA" id="ARBA00023125"/>
    </source>
</evidence>
<feature type="domain" description="Helicase C-terminal" evidence="5">
    <location>
        <begin position="318"/>
        <end position="467"/>
    </location>
</feature>
<keyword evidence="1" id="KW-0547">Nucleotide-binding</keyword>
<dbReference type="PROSITE" id="PS51192">
    <property type="entry name" value="HELICASE_ATP_BIND_1"/>
    <property type="match status" value="1"/>
</dbReference>
<dbReference type="RefSeq" id="WP_120191905.1">
    <property type="nucleotide sequence ID" value="NZ_RAPK01000006.1"/>
</dbReference>
<dbReference type="GO" id="GO:0043138">
    <property type="term" value="F:3'-5' DNA helicase activity"/>
    <property type="evidence" value="ECO:0007669"/>
    <property type="project" value="TreeGrafter"/>
</dbReference>
<dbReference type="PANTHER" id="PTHR30580:SF1">
    <property type="entry name" value="COMF OPERON PROTEIN 1"/>
    <property type="match status" value="1"/>
</dbReference>
<dbReference type="EMBL" id="RAPK01000006">
    <property type="protein sequence ID" value="RKD76510.1"/>
    <property type="molecule type" value="Genomic_DNA"/>
</dbReference>
<feature type="domain" description="Helicase ATP-binding" evidence="4">
    <location>
        <begin position="138"/>
        <end position="290"/>
    </location>
</feature>
<dbReference type="SUPFAM" id="SSF52540">
    <property type="entry name" value="P-loop containing nucleoside triphosphate hydrolases"/>
    <property type="match status" value="1"/>
</dbReference>
<keyword evidence="2" id="KW-0067">ATP-binding</keyword>
<organism evidence="6 7">
    <name type="scientific">Sinobaca qinghaiensis</name>
    <dbReference type="NCBI Taxonomy" id="342944"/>
    <lineage>
        <taxon>Bacteria</taxon>
        <taxon>Bacillati</taxon>
        <taxon>Bacillota</taxon>
        <taxon>Bacilli</taxon>
        <taxon>Bacillales</taxon>
        <taxon>Sporolactobacillaceae</taxon>
        <taxon>Sinobaca</taxon>
    </lineage>
</organism>